<proteinExistence type="predicted"/>
<dbReference type="WBParaSite" id="RSKR_0000029100.1">
    <property type="protein sequence ID" value="RSKR_0000029100.1"/>
    <property type="gene ID" value="RSKR_0000029100"/>
</dbReference>
<dbReference type="Proteomes" id="UP000095286">
    <property type="component" value="Unplaced"/>
</dbReference>
<evidence type="ECO:0000313" key="2">
    <source>
        <dbReference type="WBParaSite" id="RSKR_0000029100.1"/>
    </source>
</evidence>
<protein>
    <submittedName>
        <fullName evidence="2">Nuclear receptor domain-containing protein</fullName>
    </submittedName>
</protein>
<name>A0AC35TGM3_9BILA</name>
<reference evidence="2" key="1">
    <citation type="submission" date="2016-11" db="UniProtKB">
        <authorList>
            <consortium name="WormBaseParasite"/>
        </authorList>
    </citation>
    <scope>IDENTIFICATION</scope>
    <source>
        <strain evidence="2">KR3021</strain>
    </source>
</reference>
<evidence type="ECO:0000313" key="1">
    <source>
        <dbReference type="Proteomes" id="UP000095286"/>
    </source>
</evidence>
<organism evidence="1 2">
    <name type="scientific">Rhabditophanes sp. KR3021</name>
    <dbReference type="NCBI Taxonomy" id="114890"/>
    <lineage>
        <taxon>Eukaryota</taxon>
        <taxon>Metazoa</taxon>
        <taxon>Ecdysozoa</taxon>
        <taxon>Nematoda</taxon>
        <taxon>Chromadorea</taxon>
        <taxon>Rhabditida</taxon>
        <taxon>Tylenchina</taxon>
        <taxon>Panagrolaimomorpha</taxon>
        <taxon>Strongyloidoidea</taxon>
        <taxon>Alloionematidae</taxon>
        <taxon>Rhabditophanes</taxon>
    </lineage>
</organism>
<accession>A0AC35TGM3</accession>
<sequence length="447" mass="51052">MVKDEGKKVVEEDDDECLCCGFKGKQVGVHFQVNSCRGCAGFYKRSITLGLQFRCRRGNYSCEIKAGTKMCRYCRLAKAKKAGMTLRTKINENTKEKYEEAKVVAPTTDSSPVSSNKSISFGIDNERLGSVVQSPPSTSALLSPSQTMVSTTPEGQTSIDYKALQTNFTKTVNEIKAIIAGPYINVILYNPNFNPTCLQRMTICLQQYFPKWGMKAKEEFIVNEPVAFKDFVKFRKKGFTMYAELLMSIPEFAGLGYDEKILIFRIFWPRFGHLCSVQHALQIFGSEGSNCMFLVNEDQAFSIEANNNEYPSNFFADLGEDKNSIMKPSFSFFINNLYRPLKKLKLDQIEFSFLILQVLWSHKKRDGLSENTIFVMEKILQLASTELHNYYVYEKGLDNYSWRLVEITKLLAESTQYAIMMREVMLMIKIFGLFDVSFIDNEISALI</sequence>